<dbReference type="Gene3D" id="2.60.40.3650">
    <property type="match status" value="1"/>
</dbReference>
<dbReference type="Gene3D" id="2.30.42.10">
    <property type="match status" value="1"/>
</dbReference>
<organism evidence="3 4">
    <name type="scientific">Psychroserpens ponticola</name>
    <dbReference type="NCBI Taxonomy" id="2932268"/>
    <lineage>
        <taxon>Bacteria</taxon>
        <taxon>Pseudomonadati</taxon>
        <taxon>Bacteroidota</taxon>
        <taxon>Flavobacteriia</taxon>
        <taxon>Flavobacteriales</taxon>
        <taxon>Flavobacteriaceae</taxon>
        <taxon>Psychroserpens</taxon>
    </lineage>
</organism>
<dbReference type="InterPro" id="IPR040756">
    <property type="entry name" value="Peptidase_M61_N"/>
</dbReference>
<dbReference type="InterPro" id="IPR027268">
    <property type="entry name" value="Peptidase_M4/M1_CTD_sf"/>
</dbReference>
<evidence type="ECO:0000313" key="3">
    <source>
        <dbReference type="EMBL" id="WCO02747.1"/>
    </source>
</evidence>
<dbReference type="InterPro" id="IPR036034">
    <property type="entry name" value="PDZ_sf"/>
</dbReference>
<dbReference type="EMBL" id="CP116221">
    <property type="protein sequence ID" value="WCO02747.1"/>
    <property type="molecule type" value="Genomic_DNA"/>
</dbReference>
<evidence type="ECO:0000313" key="4">
    <source>
        <dbReference type="Proteomes" id="UP001202717"/>
    </source>
</evidence>
<proteinExistence type="predicted"/>
<protein>
    <submittedName>
        <fullName evidence="3">Peptidase M61</fullName>
    </submittedName>
</protein>
<dbReference type="Proteomes" id="UP001202717">
    <property type="component" value="Chromosome"/>
</dbReference>
<dbReference type="SUPFAM" id="SSF55486">
    <property type="entry name" value="Metalloproteases ('zincins'), catalytic domain"/>
    <property type="match status" value="1"/>
</dbReference>
<dbReference type="Pfam" id="PF17899">
    <property type="entry name" value="Peptidase_M61_N"/>
    <property type="match status" value="1"/>
</dbReference>
<dbReference type="SUPFAM" id="SSF50156">
    <property type="entry name" value="PDZ domain-like"/>
    <property type="match status" value="1"/>
</dbReference>
<sequence length="644" mass="72564">MKHILVVATFSILLFACGTSKSDISDLAYKNPVAASIDLTKVVDDKAPVTINPGRFILDTVIYRMPRIIQGSYAVEDFGKYIEDLKAFDYSGTILPVVRINDNTWQIANATRLDKLEYLVNDTFDLENHANSREEIPFSPGGTNISPENYVLNLHGFIGYFDALKNAQYTLDITAPAIFERTSALQSTNLKSSPDGTKITTSYFAPRYFDITDNPMMYGNLDVEEFMVGDVKIVLSVYSPNSKHKVSTLKATVSKMMEAQIAYLGDMNATSRYDIYLYLTDRSEGQPKGIGALEHHTSTVAVLLENSTEERLAKSVIDIVGHEFFHIVTPLTVHSEDVHYFDYNEPTFSKHLWMYEGVTEYFAQHFQAYQGLITSEDYYKVVNSEIHRSRGYYDDEMSFTEMSENILEEPFKSNYGNVYEKGPLLGMCLDILLREESNGNRSMLSLMKELSNIYGIEKPFKDDLLIDEIIDMTYPSIGEFFKTHIVGATPIDYSTFLEKVGLTFEETRVEIGLIQSGAGSVFEADKDKGIVFFSSNVKDNSFWVKNGVNENDIVKSVNGKAATIENARVILIQLYGAKIGDDIHLVIDRNGEEIIIKTKLTQAYSTKKNIVENSKATSAQIKIRKAWLNNASNTEMLDEKSKSE</sequence>
<dbReference type="PROSITE" id="PS51257">
    <property type="entry name" value="PROKAR_LIPOPROTEIN"/>
    <property type="match status" value="1"/>
</dbReference>
<evidence type="ECO:0000259" key="2">
    <source>
        <dbReference type="Pfam" id="PF17899"/>
    </source>
</evidence>
<reference evidence="3 4" key="1">
    <citation type="submission" date="2023-01" db="EMBL/GenBank/DDBJ databases">
        <title>Psychroserpens ponticola sp. nov., isolated from seawater.</title>
        <authorList>
            <person name="Kristyanto S."/>
            <person name="Jung J."/>
            <person name="Kim J.M."/>
            <person name="Jeon C.O."/>
        </authorList>
    </citation>
    <scope>NUCLEOTIDE SEQUENCE [LARGE SCALE GENOMIC DNA]</scope>
    <source>
        <strain evidence="3 4">MSW6</strain>
    </source>
</reference>
<feature type="domain" description="Peptidase M61 catalytic" evidence="1">
    <location>
        <begin position="317"/>
        <end position="422"/>
    </location>
</feature>
<name>A0ABY7S162_9FLAO</name>
<dbReference type="Pfam" id="PF05299">
    <property type="entry name" value="Peptidase_M61"/>
    <property type="match status" value="1"/>
</dbReference>
<keyword evidence="4" id="KW-1185">Reference proteome</keyword>
<accession>A0ABY7S162</accession>
<dbReference type="Gene3D" id="1.10.390.10">
    <property type="entry name" value="Neutral Protease Domain 2"/>
    <property type="match status" value="1"/>
</dbReference>
<dbReference type="RefSeq" id="WP_249997158.1">
    <property type="nucleotide sequence ID" value="NZ_CP116221.1"/>
</dbReference>
<dbReference type="InterPro" id="IPR007963">
    <property type="entry name" value="Peptidase_M61_catalytic"/>
</dbReference>
<evidence type="ECO:0000259" key="1">
    <source>
        <dbReference type="Pfam" id="PF05299"/>
    </source>
</evidence>
<feature type="domain" description="Peptidase M61 N-terminal" evidence="2">
    <location>
        <begin position="36"/>
        <end position="220"/>
    </location>
</feature>
<gene>
    <name evidence="3" type="ORF">MUN68_004430</name>
</gene>